<dbReference type="GO" id="GO:0008817">
    <property type="term" value="F:corrinoid adenosyltransferase activity"/>
    <property type="evidence" value="ECO:0007669"/>
    <property type="project" value="UniProtKB-UniRule"/>
</dbReference>
<dbReference type="InterPro" id="IPR029499">
    <property type="entry name" value="PduO-typ"/>
</dbReference>
<comment type="similarity">
    <text evidence="4">Belongs to the Cob(I)alamin adenosyltransferase family.</text>
</comment>
<comment type="pathway">
    <text evidence="4">Cofactor biosynthesis; adenosylcobalamin biosynthesis; adenosylcobalamin from cob(II)yrinate a,c-diamide: step 2/7.</text>
</comment>
<dbReference type="Proteomes" id="UP000184076">
    <property type="component" value="Unassembled WGS sequence"/>
</dbReference>
<feature type="domain" description="Cobalamin adenosyltransferase-like" evidence="5">
    <location>
        <begin position="8"/>
        <end position="168"/>
    </location>
</feature>
<keyword evidence="4" id="KW-0169">Cobalamin biosynthesis</keyword>
<dbReference type="GO" id="GO:0005524">
    <property type="term" value="F:ATP binding"/>
    <property type="evidence" value="ECO:0007669"/>
    <property type="project" value="UniProtKB-UniRule"/>
</dbReference>
<evidence type="ECO:0000259" key="5">
    <source>
        <dbReference type="Pfam" id="PF01923"/>
    </source>
</evidence>
<evidence type="ECO:0000313" key="7">
    <source>
        <dbReference type="Proteomes" id="UP000184076"/>
    </source>
</evidence>
<evidence type="ECO:0000256" key="1">
    <source>
        <dbReference type="ARBA" id="ARBA00022679"/>
    </source>
</evidence>
<dbReference type="GO" id="GO:0009236">
    <property type="term" value="P:cobalamin biosynthetic process"/>
    <property type="evidence" value="ECO:0007669"/>
    <property type="project" value="UniProtKB-UniRule"/>
</dbReference>
<keyword evidence="7" id="KW-1185">Reference proteome</keyword>
<dbReference type="AlphaFoldDB" id="A0A1M4YZE3"/>
<accession>A0A1M4YZE3</accession>
<dbReference type="EMBL" id="FQVB01000011">
    <property type="protein sequence ID" value="SHF10937.1"/>
    <property type="molecule type" value="Genomic_DNA"/>
</dbReference>
<dbReference type="STRING" id="1121391.SAMN02745206_01351"/>
<comment type="catalytic activity">
    <reaction evidence="4">
        <text>2 cob(II)alamin + reduced [electron-transfer flavoprotein] + 2 ATP = 2 adenosylcob(III)alamin + 2 triphosphate + oxidized [electron-transfer flavoprotein] + 3 H(+)</text>
        <dbReference type="Rhea" id="RHEA:28671"/>
        <dbReference type="Rhea" id="RHEA-COMP:10685"/>
        <dbReference type="Rhea" id="RHEA-COMP:10686"/>
        <dbReference type="ChEBI" id="CHEBI:15378"/>
        <dbReference type="ChEBI" id="CHEBI:16304"/>
        <dbReference type="ChEBI" id="CHEBI:18036"/>
        <dbReference type="ChEBI" id="CHEBI:18408"/>
        <dbReference type="ChEBI" id="CHEBI:30616"/>
        <dbReference type="ChEBI" id="CHEBI:57692"/>
        <dbReference type="ChEBI" id="CHEBI:58307"/>
        <dbReference type="EC" id="2.5.1.17"/>
    </reaction>
</comment>
<reference evidence="7" key="1">
    <citation type="submission" date="2016-11" db="EMBL/GenBank/DDBJ databases">
        <authorList>
            <person name="Varghese N."/>
            <person name="Submissions S."/>
        </authorList>
    </citation>
    <scope>NUCLEOTIDE SEQUENCE [LARGE SCALE GENOMIC DNA]</scope>
    <source>
        <strain evidence="7">DSM 9756</strain>
    </source>
</reference>
<evidence type="ECO:0000313" key="6">
    <source>
        <dbReference type="EMBL" id="SHF10937.1"/>
    </source>
</evidence>
<protein>
    <recommendedName>
        <fullName evidence="4">Corrinoid adenosyltransferase</fullName>
        <ecNumber evidence="4">2.5.1.17</ecNumber>
    </recommendedName>
    <alternativeName>
        <fullName evidence="4">Cob(II)alamin adenosyltransferase</fullName>
    </alternativeName>
    <alternativeName>
        <fullName evidence="4">Cob(II)yrinic acid a,c-diamide adenosyltransferase</fullName>
    </alternativeName>
    <alternativeName>
        <fullName evidence="4">Cobinamide/cobalamin adenosyltransferase</fullName>
    </alternativeName>
</protein>
<dbReference type="InterPro" id="IPR036451">
    <property type="entry name" value="CblAdoTrfase-like_sf"/>
</dbReference>
<sequence>MAEVFRFSKKGDQGETSLLTGQRVSKGSLRPETYGTLDEASSALGLAKAFCPDEKVREMIRTIQEDLVTVGAELACEAPQRSRWRVETAQIERLERWIEELQEEVAVPRHFILPGANPVSASLDLARTIVRRAERWAARAREAGLEVRAEVQAYLNRLADFLFTLARFTEKDR</sequence>
<proteinExistence type="inferred from homology"/>
<keyword evidence="3 4" id="KW-0067">ATP-binding</keyword>
<evidence type="ECO:0000256" key="4">
    <source>
        <dbReference type="RuleBase" id="RU366026"/>
    </source>
</evidence>
<dbReference type="UniPathway" id="UPA00148">
    <property type="reaction ID" value="UER00233"/>
</dbReference>
<organism evidence="6 7">
    <name type="scientific">Desulfacinum infernum DSM 9756</name>
    <dbReference type="NCBI Taxonomy" id="1121391"/>
    <lineage>
        <taxon>Bacteria</taxon>
        <taxon>Pseudomonadati</taxon>
        <taxon>Thermodesulfobacteriota</taxon>
        <taxon>Syntrophobacteria</taxon>
        <taxon>Syntrophobacterales</taxon>
        <taxon>Syntrophobacteraceae</taxon>
        <taxon>Desulfacinum</taxon>
    </lineage>
</organism>
<dbReference type="Gene3D" id="1.20.1200.10">
    <property type="entry name" value="Cobalamin adenosyltransferase-like"/>
    <property type="match status" value="1"/>
</dbReference>
<dbReference type="PANTHER" id="PTHR12213">
    <property type="entry name" value="CORRINOID ADENOSYLTRANSFERASE"/>
    <property type="match status" value="1"/>
</dbReference>
<evidence type="ECO:0000256" key="3">
    <source>
        <dbReference type="ARBA" id="ARBA00022840"/>
    </source>
</evidence>
<dbReference type="EC" id="2.5.1.17" evidence="4"/>
<gene>
    <name evidence="6" type="ORF">SAMN02745206_01351</name>
</gene>
<name>A0A1M4YZE3_9BACT</name>
<evidence type="ECO:0000256" key="2">
    <source>
        <dbReference type="ARBA" id="ARBA00022741"/>
    </source>
</evidence>
<dbReference type="PANTHER" id="PTHR12213:SF0">
    <property type="entry name" value="CORRINOID ADENOSYLTRANSFERASE MMAB"/>
    <property type="match status" value="1"/>
</dbReference>
<dbReference type="InterPro" id="IPR016030">
    <property type="entry name" value="CblAdoTrfase-like"/>
</dbReference>
<keyword evidence="1 4" id="KW-0808">Transferase</keyword>
<dbReference type="NCBIfam" id="TIGR00636">
    <property type="entry name" value="PduO_Nterm"/>
    <property type="match status" value="1"/>
</dbReference>
<dbReference type="SUPFAM" id="SSF89028">
    <property type="entry name" value="Cobalamin adenosyltransferase-like"/>
    <property type="match status" value="1"/>
</dbReference>
<dbReference type="Pfam" id="PF01923">
    <property type="entry name" value="Cob_adeno_trans"/>
    <property type="match status" value="1"/>
</dbReference>
<keyword evidence="2 4" id="KW-0547">Nucleotide-binding</keyword>
<dbReference type="RefSeq" id="WP_073038201.1">
    <property type="nucleotide sequence ID" value="NZ_FQVB01000011.1"/>
</dbReference>
<comment type="catalytic activity">
    <reaction evidence="4">
        <text>2 cob(II)yrinate a,c diamide + reduced [electron-transfer flavoprotein] + 2 ATP = 2 adenosylcob(III)yrinate a,c-diamide + 2 triphosphate + oxidized [electron-transfer flavoprotein] + 3 H(+)</text>
        <dbReference type="Rhea" id="RHEA:11528"/>
        <dbReference type="Rhea" id="RHEA-COMP:10685"/>
        <dbReference type="Rhea" id="RHEA-COMP:10686"/>
        <dbReference type="ChEBI" id="CHEBI:15378"/>
        <dbReference type="ChEBI" id="CHEBI:18036"/>
        <dbReference type="ChEBI" id="CHEBI:30616"/>
        <dbReference type="ChEBI" id="CHEBI:57692"/>
        <dbReference type="ChEBI" id="CHEBI:58307"/>
        <dbReference type="ChEBI" id="CHEBI:58503"/>
        <dbReference type="ChEBI" id="CHEBI:58537"/>
        <dbReference type="EC" id="2.5.1.17"/>
    </reaction>
</comment>